<dbReference type="PANTHER" id="PTHR11183">
    <property type="entry name" value="GLYCOGENIN SUBFAMILY MEMBER"/>
    <property type="match status" value="1"/>
</dbReference>
<dbReference type="AlphaFoldDB" id="A0A061RD13"/>
<proteinExistence type="predicted"/>
<dbReference type="InterPro" id="IPR050587">
    <property type="entry name" value="GNT1/Glycosyltrans_8"/>
</dbReference>
<feature type="signal peptide" evidence="1">
    <location>
        <begin position="1"/>
        <end position="17"/>
    </location>
</feature>
<dbReference type="Gene3D" id="3.90.550.10">
    <property type="entry name" value="Spore Coat Polysaccharide Biosynthesis Protein SpsA, Chain A"/>
    <property type="match status" value="1"/>
</dbReference>
<reference evidence="2" key="1">
    <citation type="submission" date="2014-05" db="EMBL/GenBank/DDBJ databases">
        <title>The transcriptome of the halophilic microalga Tetraselmis sp. GSL018 isolated from the Great Salt Lake, Utah.</title>
        <authorList>
            <person name="Jinkerson R.E."/>
            <person name="D'Adamo S."/>
            <person name="Posewitz M.C."/>
        </authorList>
    </citation>
    <scope>NUCLEOTIDE SEQUENCE</scope>
    <source>
        <strain evidence="2">GSL018</strain>
    </source>
</reference>
<gene>
    <name evidence="2" type="ORF">TSPGSL018_8485</name>
</gene>
<name>A0A061RD13_9CHLO</name>
<organism evidence="2">
    <name type="scientific">Tetraselmis sp. GSL018</name>
    <dbReference type="NCBI Taxonomy" id="582737"/>
    <lineage>
        <taxon>Eukaryota</taxon>
        <taxon>Viridiplantae</taxon>
        <taxon>Chlorophyta</taxon>
        <taxon>core chlorophytes</taxon>
        <taxon>Chlorodendrophyceae</taxon>
        <taxon>Chlorodendrales</taxon>
        <taxon>Chlorodendraceae</taxon>
        <taxon>Tetraselmis</taxon>
    </lineage>
</organism>
<evidence type="ECO:0000313" key="2">
    <source>
        <dbReference type="EMBL" id="JAC68535.1"/>
    </source>
</evidence>
<keyword evidence="2" id="KW-0808">Transferase</keyword>
<dbReference type="InterPro" id="IPR029044">
    <property type="entry name" value="Nucleotide-diphossugar_trans"/>
</dbReference>
<dbReference type="GO" id="GO:0016740">
    <property type="term" value="F:transferase activity"/>
    <property type="evidence" value="ECO:0007669"/>
    <property type="project" value="UniProtKB-KW"/>
</dbReference>
<accession>A0A061RD13</accession>
<feature type="chain" id="PRO_5030002179" evidence="1">
    <location>
        <begin position="18"/>
        <end position="338"/>
    </location>
</feature>
<evidence type="ECO:0000256" key="1">
    <source>
        <dbReference type="SAM" id="SignalP"/>
    </source>
</evidence>
<keyword evidence="1" id="KW-0732">Signal</keyword>
<dbReference type="EMBL" id="GBEZ01017838">
    <property type="protein sequence ID" value="JAC68535.1"/>
    <property type="molecule type" value="Transcribed_RNA"/>
</dbReference>
<dbReference type="SUPFAM" id="SSF53448">
    <property type="entry name" value="Nucleotide-diphospho-sugar transferases"/>
    <property type="match status" value="1"/>
</dbReference>
<protein>
    <submittedName>
        <fullName evidence="2">Secondary cell wall-related glycosyltransferase family</fullName>
    </submittedName>
</protein>
<sequence length="338" mass="37388">MALVALVSLAFLGVIEAKERPTCMCGKSFINCRQTSLCREAVTTNGTELGDPASEVFATVMTLSPGTNPAKQRKRAKLVLTLGHSIQATNTTRKFVVVLAGDKEAMPGEVLDAFEKAGFVVELVKHQAPPKWARKRFQFSFSKLQVRGLTKYSKVVLLDNDMVVVRNIDSLFSVPAPAGVAEPARVKVGKSGRGGRKPVTPGAKSILCSNGGLQIFVPSEQHLAELESKLYSGKCKSYNEGEQGFLCVAIKRWHEVPYEYDTFVSSWLSDPADFRKARVLHYIMMSSEPDFCYSAFKRGTGCGREARVRFMRPPQMVATFWKMYMAMEAAYGLDLSSW</sequence>